<dbReference type="Pfam" id="PF13692">
    <property type="entry name" value="Glyco_trans_1_4"/>
    <property type="match status" value="1"/>
</dbReference>
<dbReference type="CDD" id="cd03801">
    <property type="entry name" value="GT4_PimA-like"/>
    <property type="match status" value="1"/>
</dbReference>
<comment type="caution">
    <text evidence="1">The sequence shown here is derived from an EMBL/GenBank/DDBJ whole genome shotgun (WGS) entry which is preliminary data.</text>
</comment>
<dbReference type="SUPFAM" id="SSF53756">
    <property type="entry name" value="UDP-Glycosyltransferase/glycogen phosphorylase"/>
    <property type="match status" value="1"/>
</dbReference>
<dbReference type="OrthoDB" id="9807209at2"/>
<sequence length="408" mass="46061">MQKLLIIGYVWPEPNSSAAGTRMMTLIKLFLERGWQLRFASPAQRGGHEVDLAALGVASDEIALNNISFDHYVADYSPDMVLFDRFMMEEQFGWRVEQCCPSALRVLDTEDLHFLRDARHRALKRGRSVEAGDYCSDMAKREVAAIFRSDLTLMISSVECELLTSQFSVPPSLLLYSPFMLPPPRPLEALPAFEQRRHFISIGNFRHAPNWDAVLQLKQKVWPLIRRQLPEAELHIYGAYPPKKATELHQPKQGFLVKGWAEDAQQVVSDSRVLLAPLRFGAGQKGKLVEAMQCGTPSVTTSVGAEAMASLEGWPGAVCDDWQDFADAAVALYRGEGWQQSRLRGRALLSDRYDAQQLGDALMAKVTELAASIEQHRQSNFIGLMLRHHHHKSTQYMAQWIEAKNRQS</sequence>
<proteinExistence type="predicted"/>
<gene>
    <name evidence="1" type="ORF">EDC56_2284</name>
</gene>
<dbReference type="AlphaFoldDB" id="A0A3N2DPU8"/>
<dbReference type="EMBL" id="RKHR01000004">
    <property type="protein sequence ID" value="ROS01836.1"/>
    <property type="molecule type" value="Genomic_DNA"/>
</dbReference>
<dbReference type="Gene3D" id="3.40.50.2000">
    <property type="entry name" value="Glycogen Phosphorylase B"/>
    <property type="match status" value="1"/>
</dbReference>
<evidence type="ECO:0000313" key="1">
    <source>
        <dbReference type="EMBL" id="ROS01836.1"/>
    </source>
</evidence>
<keyword evidence="2" id="KW-1185">Reference proteome</keyword>
<accession>A0A3N2DPU8</accession>
<keyword evidence="1" id="KW-0808">Transferase</keyword>
<dbReference type="GO" id="GO:0016740">
    <property type="term" value="F:transferase activity"/>
    <property type="evidence" value="ECO:0007669"/>
    <property type="project" value="UniProtKB-KW"/>
</dbReference>
<organism evidence="1 2">
    <name type="scientific">Sinobacterium caligoides</name>
    <dbReference type="NCBI Taxonomy" id="933926"/>
    <lineage>
        <taxon>Bacteria</taxon>
        <taxon>Pseudomonadati</taxon>
        <taxon>Pseudomonadota</taxon>
        <taxon>Gammaproteobacteria</taxon>
        <taxon>Cellvibrionales</taxon>
        <taxon>Spongiibacteraceae</taxon>
        <taxon>Sinobacterium</taxon>
    </lineage>
</organism>
<evidence type="ECO:0000313" key="2">
    <source>
        <dbReference type="Proteomes" id="UP000275394"/>
    </source>
</evidence>
<name>A0A3N2DPU8_9GAMM</name>
<dbReference type="Proteomes" id="UP000275394">
    <property type="component" value="Unassembled WGS sequence"/>
</dbReference>
<protein>
    <submittedName>
        <fullName evidence="1">Glycosyltransferase involved in cell wall biosynthesis</fullName>
    </submittedName>
</protein>
<reference evidence="1 2" key="1">
    <citation type="submission" date="2018-11" db="EMBL/GenBank/DDBJ databases">
        <title>Genomic Encyclopedia of Type Strains, Phase IV (KMG-IV): sequencing the most valuable type-strain genomes for metagenomic binning, comparative biology and taxonomic classification.</title>
        <authorList>
            <person name="Goeker M."/>
        </authorList>
    </citation>
    <scope>NUCLEOTIDE SEQUENCE [LARGE SCALE GENOMIC DNA]</scope>
    <source>
        <strain evidence="1 2">DSM 100316</strain>
    </source>
</reference>